<evidence type="ECO:0000259" key="1">
    <source>
        <dbReference type="Pfam" id="PF13712"/>
    </source>
</evidence>
<organism evidence="2 3">
    <name type="scientific">Microbacterium capsulatum</name>
    <dbReference type="NCBI Taxonomy" id="3041921"/>
    <lineage>
        <taxon>Bacteria</taxon>
        <taxon>Bacillati</taxon>
        <taxon>Actinomycetota</taxon>
        <taxon>Actinomycetes</taxon>
        <taxon>Micrococcales</taxon>
        <taxon>Microbacteriaceae</taxon>
        <taxon>Microbacterium</taxon>
    </lineage>
</organism>
<protein>
    <submittedName>
        <fullName evidence="2">Glycosyltransferase</fullName>
    </submittedName>
</protein>
<dbReference type="Gene3D" id="3.90.550.10">
    <property type="entry name" value="Spore Coat Polysaccharide Biosynthesis Protein SpsA, Chain A"/>
    <property type="match status" value="1"/>
</dbReference>
<dbReference type="SUPFAM" id="SSF53448">
    <property type="entry name" value="Nucleotide-diphospho-sugar transferases"/>
    <property type="match status" value="1"/>
</dbReference>
<proteinExistence type="predicted"/>
<gene>
    <name evidence="2" type="ORF">RBR11_10150</name>
</gene>
<dbReference type="InterPro" id="IPR029044">
    <property type="entry name" value="Nucleotide-diphossugar_trans"/>
</dbReference>
<dbReference type="RefSeq" id="WP_308489212.1">
    <property type="nucleotide sequence ID" value="NZ_JAVFCB010000005.1"/>
</dbReference>
<evidence type="ECO:0000313" key="3">
    <source>
        <dbReference type="Proteomes" id="UP001230289"/>
    </source>
</evidence>
<keyword evidence="3" id="KW-1185">Reference proteome</keyword>
<name>A0ABU0XJF5_9MICO</name>
<feature type="domain" description="Streptomycin biosynthesis protein StrF" evidence="1">
    <location>
        <begin position="18"/>
        <end position="187"/>
    </location>
</feature>
<evidence type="ECO:0000313" key="2">
    <source>
        <dbReference type="EMBL" id="MDQ4214275.1"/>
    </source>
</evidence>
<dbReference type="Proteomes" id="UP001230289">
    <property type="component" value="Unassembled WGS sequence"/>
</dbReference>
<accession>A0ABU0XJF5</accession>
<sequence>MTTTPQTRSAGRRAPVSIVCVYNDEPVLSSCLRRSVEAQVADAPQTELIAVDNRENRFSSAGAALNDGARRARNEVVVFVHQDVVLHSLPALEEAAAELLDAGDIGIMGAVGIDGDKRIIGRIRDRIVRIGEPAPEPRDVDTLDEVLLMVPQEQLLVEPLSEDPLLAWHAYGVEYALRMRRAGRRAVARDIPLTHNSLSTNLAKLDLAHRHVGDAYPELLPIQTTCGTVHRDGLADSLAQGLRRFRSARIWWGESHVAREVHRISPDSTQVFADIRMLIDDVLEISGLRSLHVIDLDPEATAEHADDLSRFDRPFSVSTADTDRARAAIAAREPDELIFVAGLEDDSQAALSPFGAHPHVLGSSASTGRWALIGVSADALAPLWPSRRNRPLPWFA</sequence>
<dbReference type="InterPro" id="IPR059123">
    <property type="entry name" value="StrF_dom"/>
</dbReference>
<reference evidence="2 3" key="1">
    <citation type="submission" date="2023-08" db="EMBL/GenBank/DDBJ databases">
        <title>Microbacterium sp. nov., isolated from a waste landfill.</title>
        <authorList>
            <person name="Wen W."/>
        </authorList>
    </citation>
    <scope>NUCLEOTIDE SEQUENCE [LARGE SCALE GENOMIC DNA]</scope>
    <source>
        <strain evidence="2 3">ASV81</strain>
    </source>
</reference>
<dbReference type="Pfam" id="PF13712">
    <property type="entry name" value="Glyco_tranf_2_5"/>
    <property type="match status" value="1"/>
</dbReference>
<comment type="caution">
    <text evidence="2">The sequence shown here is derived from an EMBL/GenBank/DDBJ whole genome shotgun (WGS) entry which is preliminary data.</text>
</comment>
<dbReference type="EMBL" id="JAVFCB010000005">
    <property type="protein sequence ID" value="MDQ4214275.1"/>
    <property type="molecule type" value="Genomic_DNA"/>
</dbReference>